<evidence type="ECO:0000313" key="8">
    <source>
        <dbReference type="EMBL" id="PZT47958.1"/>
    </source>
</evidence>
<reference evidence="8 9" key="1">
    <citation type="submission" date="2017-03" db="EMBL/GenBank/DDBJ databases">
        <title>Genomic and clinical evidence uncovers the enterohepatic species Helicobacter valdiviensis as a potential human intestinal pathogen.</title>
        <authorList>
            <person name="Fresia P."/>
            <person name="Jara R."/>
            <person name="Sierra R."/>
            <person name="Ferres I."/>
            <person name="Greif G."/>
            <person name="Iraola G."/>
            <person name="Collado L."/>
        </authorList>
    </citation>
    <scope>NUCLEOTIDE SEQUENCE [LARGE SCALE GENOMIC DNA]</scope>
    <source>
        <strain evidence="8 9">WBE14</strain>
    </source>
</reference>
<comment type="pathway">
    <text evidence="7">Cell wall biogenesis; peptidoglycan biosynthesis.</text>
</comment>
<protein>
    <recommendedName>
        <fullName evidence="2 7">Glutamate racemase</fullName>
        <ecNumber evidence="2 7">5.1.1.3</ecNumber>
    </recommendedName>
</protein>
<dbReference type="NCBIfam" id="TIGR00067">
    <property type="entry name" value="glut_race"/>
    <property type="match status" value="1"/>
</dbReference>
<evidence type="ECO:0000256" key="1">
    <source>
        <dbReference type="ARBA" id="ARBA00001602"/>
    </source>
</evidence>
<keyword evidence="5 7" id="KW-0413">Isomerase</keyword>
<accession>A0A2W6MXM9</accession>
<comment type="caution">
    <text evidence="8">The sequence shown here is derived from an EMBL/GenBank/DDBJ whole genome shotgun (WGS) entry which is preliminary data.</text>
</comment>
<dbReference type="AlphaFoldDB" id="A0A2W6MXM9"/>
<comment type="similarity">
    <text evidence="7">Belongs to the aspartate/glutamate racemases family.</text>
</comment>
<dbReference type="GO" id="GO:0009252">
    <property type="term" value="P:peptidoglycan biosynthetic process"/>
    <property type="evidence" value="ECO:0007669"/>
    <property type="project" value="UniProtKB-UniRule"/>
</dbReference>
<keyword evidence="4 7" id="KW-0573">Peptidoglycan synthesis</keyword>
<dbReference type="Gene3D" id="3.40.50.1860">
    <property type="match status" value="2"/>
</dbReference>
<feature type="binding site" evidence="7">
    <location>
        <begin position="42"/>
        <end position="43"/>
    </location>
    <ligand>
        <name>substrate</name>
    </ligand>
</feature>
<gene>
    <name evidence="7" type="primary">murI</name>
    <name evidence="8" type="ORF">B6S12_06485</name>
</gene>
<dbReference type="GO" id="GO:0071555">
    <property type="term" value="P:cell wall organization"/>
    <property type="evidence" value="ECO:0007669"/>
    <property type="project" value="UniProtKB-KW"/>
</dbReference>
<comment type="function">
    <text evidence="7">Provides the (R)-glutamate required for cell wall biosynthesis.</text>
</comment>
<dbReference type="PANTHER" id="PTHR21198">
    <property type="entry name" value="GLUTAMATE RACEMASE"/>
    <property type="match status" value="1"/>
</dbReference>
<dbReference type="InterPro" id="IPR001920">
    <property type="entry name" value="Asp/Glu_race"/>
</dbReference>
<dbReference type="InterPro" id="IPR015942">
    <property type="entry name" value="Asp/Glu/hydantoin_racemase"/>
</dbReference>
<feature type="active site" description="Proton donor/acceptor" evidence="7">
    <location>
        <position position="183"/>
    </location>
</feature>
<proteinExistence type="inferred from homology"/>
<evidence type="ECO:0000256" key="3">
    <source>
        <dbReference type="ARBA" id="ARBA00022960"/>
    </source>
</evidence>
<evidence type="ECO:0000256" key="4">
    <source>
        <dbReference type="ARBA" id="ARBA00022984"/>
    </source>
</evidence>
<dbReference type="PANTHER" id="PTHR21198:SF2">
    <property type="entry name" value="GLUTAMATE RACEMASE"/>
    <property type="match status" value="1"/>
</dbReference>
<dbReference type="OrthoDB" id="9801055at2"/>
<dbReference type="InterPro" id="IPR033134">
    <property type="entry name" value="Asp/Glu_racemase_AS_2"/>
</dbReference>
<dbReference type="RefSeq" id="WP_111229999.1">
    <property type="nucleotide sequence ID" value="NZ_NBIU01000017.1"/>
</dbReference>
<dbReference type="Proteomes" id="UP000249746">
    <property type="component" value="Unassembled WGS sequence"/>
</dbReference>
<dbReference type="Pfam" id="PF01177">
    <property type="entry name" value="Asp_Glu_race"/>
    <property type="match status" value="1"/>
</dbReference>
<feature type="binding site" evidence="7">
    <location>
        <begin position="10"/>
        <end position="11"/>
    </location>
    <ligand>
        <name>substrate</name>
    </ligand>
</feature>
<dbReference type="EMBL" id="NBIU01000017">
    <property type="protein sequence ID" value="PZT47958.1"/>
    <property type="molecule type" value="Genomic_DNA"/>
</dbReference>
<evidence type="ECO:0000313" key="9">
    <source>
        <dbReference type="Proteomes" id="UP000249746"/>
    </source>
</evidence>
<feature type="active site" description="Proton donor/acceptor" evidence="7">
    <location>
        <position position="73"/>
    </location>
</feature>
<feature type="binding site" evidence="7">
    <location>
        <begin position="184"/>
        <end position="185"/>
    </location>
    <ligand>
        <name>substrate</name>
    </ligand>
</feature>
<evidence type="ECO:0000256" key="5">
    <source>
        <dbReference type="ARBA" id="ARBA00023235"/>
    </source>
</evidence>
<evidence type="ECO:0000256" key="6">
    <source>
        <dbReference type="ARBA" id="ARBA00023316"/>
    </source>
</evidence>
<dbReference type="EC" id="5.1.1.3" evidence="2 7"/>
<keyword evidence="3 7" id="KW-0133">Cell shape</keyword>
<evidence type="ECO:0000256" key="7">
    <source>
        <dbReference type="HAMAP-Rule" id="MF_00258"/>
    </source>
</evidence>
<dbReference type="GO" id="GO:0008360">
    <property type="term" value="P:regulation of cell shape"/>
    <property type="evidence" value="ECO:0007669"/>
    <property type="project" value="UniProtKB-KW"/>
</dbReference>
<comment type="catalytic activity">
    <reaction evidence="1 7">
        <text>L-glutamate = D-glutamate</text>
        <dbReference type="Rhea" id="RHEA:12813"/>
        <dbReference type="ChEBI" id="CHEBI:29985"/>
        <dbReference type="ChEBI" id="CHEBI:29986"/>
        <dbReference type="EC" id="5.1.1.3"/>
    </reaction>
</comment>
<dbReference type="UniPathway" id="UPA00219"/>
<dbReference type="GO" id="GO:0008881">
    <property type="term" value="F:glutamate racemase activity"/>
    <property type="evidence" value="ECO:0007669"/>
    <property type="project" value="UniProtKB-UniRule"/>
</dbReference>
<evidence type="ECO:0000256" key="2">
    <source>
        <dbReference type="ARBA" id="ARBA00013090"/>
    </source>
</evidence>
<keyword evidence="9" id="KW-1185">Reference proteome</keyword>
<dbReference type="PROSITE" id="PS00924">
    <property type="entry name" value="ASP_GLU_RACEMASE_2"/>
    <property type="match status" value="1"/>
</dbReference>
<keyword evidence="6 7" id="KW-0961">Cell wall biogenesis/degradation</keyword>
<name>A0A2W6MXM9_9HELI</name>
<dbReference type="InterPro" id="IPR004391">
    <property type="entry name" value="Glu_race"/>
</dbReference>
<feature type="binding site" evidence="7">
    <location>
        <begin position="74"/>
        <end position="75"/>
    </location>
    <ligand>
        <name>substrate</name>
    </ligand>
</feature>
<sequence>MTPNRIGVFDSGVGGLSVLKNLLETNKFQEIIYYGDTARVPYGTRSKEVIINYSLEALSFFEKFDLDLLVVACNTVSAYGLEAMQKSAKYPVVGVIEPGVLALQNKITNLEDKILILGTKATISSNLYQELLVKKGYKNLEAKATSLFVPLVEEGVFSGNLLKECMEYYFKDLKTPEAIILGCTHFPLIREAISNYFNNEPLLIHSGEAIVEYLERFYTLAKKEQETKVRFFASDSVENLEKTAKLWLGN</sequence>
<organism evidence="8 9">
    <name type="scientific">Helicobacter valdiviensis</name>
    <dbReference type="NCBI Taxonomy" id="1458358"/>
    <lineage>
        <taxon>Bacteria</taxon>
        <taxon>Pseudomonadati</taxon>
        <taxon>Campylobacterota</taxon>
        <taxon>Epsilonproteobacteria</taxon>
        <taxon>Campylobacterales</taxon>
        <taxon>Helicobacteraceae</taxon>
        <taxon>Helicobacter</taxon>
    </lineage>
</organism>
<dbReference type="SUPFAM" id="SSF53681">
    <property type="entry name" value="Aspartate/glutamate racemase"/>
    <property type="match status" value="2"/>
</dbReference>
<dbReference type="FunFam" id="3.40.50.1860:FF:000001">
    <property type="entry name" value="Glutamate racemase"/>
    <property type="match status" value="1"/>
</dbReference>
<dbReference type="HAMAP" id="MF_00258">
    <property type="entry name" value="Glu_racemase"/>
    <property type="match status" value="1"/>
</dbReference>